<evidence type="ECO:0000313" key="2">
    <source>
        <dbReference type="EMBL" id="EQB12669.1"/>
    </source>
</evidence>
<dbReference type="PATRIC" id="fig|1331060.3.peg.3742"/>
<evidence type="ECO:0000256" key="1">
    <source>
        <dbReference type="SAM" id="MobiDB-lite"/>
    </source>
</evidence>
<sequence length="59" mass="6680">MKIPVGKIVGWIGRTLLGALISEAADRLSRSQPGDDRRDQRGEGKPRDQDRLDRQKRPL</sequence>
<reference evidence="2 3" key="1">
    <citation type="journal article" date="2013" name="Genome Announc.">
        <title>Draft Genome Sequence of Sphingobium lactosutens Strain DS20T, Isolated from a Hexachlorocyclohexane Dumpsite.</title>
        <authorList>
            <person name="Kumar R."/>
            <person name="Dwivedi V."/>
            <person name="Negi V."/>
            <person name="Khurana J.P."/>
            <person name="Lal R."/>
        </authorList>
    </citation>
    <scope>NUCLEOTIDE SEQUENCE [LARGE SCALE GENOMIC DNA]</scope>
    <source>
        <strain evidence="2 3">DS20</strain>
    </source>
</reference>
<feature type="region of interest" description="Disordered" evidence="1">
    <location>
        <begin position="25"/>
        <end position="59"/>
    </location>
</feature>
<dbReference type="Proteomes" id="UP000015531">
    <property type="component" value="Unassembled WGS sequence"/>
</dbReference>
<proteinExistence type="predicted"/>
<protein>
    <submittedName>
        <fullName evidence="2">Uncharacterized protein</fullName>
    </submittedName>
</protein>
<gene>
    <name evidence="2" type="ORF">RLDS_19360</name>
</gene>
<dbReference type="AlphaFoldDB" id="T0ISL6"/>
<keyword evidence="3" id="KW-1185">Reference proteome</keyword>
<dbReference type="EMBL" id="ATDP01000102">
    <property type="protein sequence ID" value="EQB12669.1"/>
    <property type="molecule type" value="Genomic_DNA"/>
</dbReference>
<organism evidence="2 3">
    <name type="scientific">Sphingobium lactosutens DS20</name>
    <dbReference type="NCBI Taxonomy" id="1331060"/>
    <lineage>
        <taxon>Bacteria</taxon>
        <taxon>Pseudomonadati</taxon>
        <taxon>Pseudomonadota</taxon>
        <taxon>Alphaproteobacteria</taxon>
        <taxon>Sphingomonadales</taxon>
        <taxon>Sphingomonadaceae</taxon>
        <taxon>Sphingobium</taxon>
    </lineage>
</organism>
<accession>T0ISL6</accession>
<name>T0ISL6_9SPHN</name>
<evidence type="ECO:0000313" key="3">
    <source>
        <dbReference type="Proteomes" id="UP000015531"/>
    </source>
</evidence>
<comment type="caution">
    <text evidence="2">The sequence shown here is derived from an EMBL/GenBank/DDBJ whole genome shotgun (WGS) entry which is preliminary data.</text>
</comment>
<dbReference type="RefSeq" id="WP_021227427.1">
    <property type="nucleotide sequence ID" value="NZ_ATDP01000102.1"/>
</dbReference>